<sequence>MVDPLSIAASVLTVITAAVQSTKSLYETVKHFKERDKTLRRLQDELEDLANILDSLTQVANAEMAMLALLQVPVDRWSQVCRQFVPLDPLKESYPLPK</sequence>
<organism evidence="3 4">
    <name type="scientific">Ajellomyces dermatitidis (strain ER-3 / ATCC MYA-2586)</name>
    <name type="common">Blastomyces dermatitidis</name>
    <dbReference type="NCBI Taxonomy" id="559297"/>
    <lineage>
        <taxon>Eukaryota</taxon>
        <taxon>Fungi</taxon>
        <taxon>Dikarya</taxon>
        <taxon>Ascomycota</taxon>
        <taxon>Pezizomycotina</taxon>
        <taxon>Eurotiomycetes</taxon>
        <taxon>Eurotiomycetidae</taxon>
        <taxon>Onygenales</taxon>
        <taxon>Ajellomycetaceae</taxon>
        <taxon>Blastomyces</taxon>
    </lineage>
</organism>
<name>A0ABX2VU59_AJEDR</name>
<keyword evidence="4" id="KW-1185">Reference proteome</keyword>
<reference evidence="4" key="1">
    <citation type="journal article" date="2015" name="PLoS Genet.">
        <title>The dynamic genome and transcriptome of the human fungal pathogen Blastomyces and close relative Emmonsia.</title>
        <authorList>
            <person name="Munoz J.F."/>
            <person name="Gauthier G.M."/>
            <person name="Desjardins C.A."/>
            <person name="Gallo J.E."/>
            <person name="Holder J."/>
            <person name="Sullivan T.D."/>
            <person name="Marty A.J."/>
            <person name="Carmen J.C."/>
            <person name="Chen Z."/>
            <person name="Ding L."/>
            <person name="Gujja S."/>
            <person name="Magrini V."/>
            <person name="Misas E."/>
            <person name="Mitreva M."/>
            <person name="Priest M."/>
            <person name="Saif S."/>
            <person name="Whiston E.A."/>
            <person name="Young S."/>
            <person name="Zeng Q."/>
            <person name="Goldman W.E."/>
            <person name="Mardis E.R."/>
            <person name="Taylor J.W."/>
            <person name="McEwen J.G."/>
            <person name="Clay O.K."/>
            <person name="Klein B.S."/>
            <person name="Cuomo C.A."/>
        </authorList>
    </citation>
    <scope>NUCLEOTIDE SEQUENCE [LARGE SCALE GENOMIC DNA]</scope>
    <source>
        <strain evidence="4">ER-3 / ATCC MYA-2586</strain>
    </source>
</reference>
<dbReference type="Pfam" id="PF17111">
    <property type="entry name" value="PigL_N"/>
    <property type="match status" value="1"/>
</dbReference>
<dbReference type="EMBL" id="EQ999975">
    <property type="protein sequence ID" value="OAT00716.1"/>
    <property type="molecule type" value="Genomic_DNA"/>
</dbReference>
<dbReference type="GeneID" id="69031639"/>
<evidence type="ECO:0000256" key="1">
    <source>
        <dbReference type="SAM" id="Coils"/>
    </source>
</evidence>
<feature type="coiled-coil region" evidence="1">
    <location>
        <begin position="32"/>
        <end position="59"/>
    </location>
</feature>
<dbReference type="Proteomes" id="UP000002039">
    <property type="component" value="Unassembled WGS sequence"/>
</dbReference>
<keyword evidence="1" id="KW-0175">Coiled coil</keyword>
<accession>A0ABX2VU59</accession>
<evidence type="ECO:0000313" key="4">
    <source>
        <dbReference type="Proteomes" id="UP000002039"/>
    </source>
</evidence>
<feature type="domain" description="Azaphilone pigments biosynthesis cluster protein L N-terminal" evidence="2">
    <location>
        <begin position="2"/>
        <end position="84"/>
    </location>
</feature>
<dbReference type="InterPro" id="IPR031348">
    <property type="entry name" value="PigL_N"/>
</dbReference>
<gene>
    <name evidence="3" type="ORF">BDCG_16747</name>
</gene>
<evidence type="ECO:0000313" key="3">
    <source>
        <dbReference type="EMBL" id="OAT00716.1"/>
    </source>
</evidence>
<protein>
    <recommendedName>
        <fullName evidence="2">Azaphilone pigments biosynthesis cluster protein L N-terminal domain-containing protein</fullName>
    </recommendedName>
</protein>
<proteinExistence type="predicted"/>
<evidence type="ECO:0000259" key="2">
    <source>
        <dbReference type="Pfam" id="PF17111"/>
    </source>
</evidence>
<dbReference type="RefSeq" id="XP_045280443.1">
    <property type="nucleotide sequence ID" value="XM_045425939.1"/>
</dbReference>